<sequence>MCPGARRDPKTKLEKKTRYLNQIPITPTQTH</sequence>
<reference evidence="2" key="1">
    <citation type="submission" date="2014-11" db="EMBL/GenBank/DDBJ databases">
        <authorList>
            <person name="Amaro Gonzalez C."/>
        </authorList>
    </citation>
    <scope>NUCLEOTIDE SEQUENCE</scope>
</reference>
<dbReference type="AlphaFoldDB" id="A0A0E9Q8I6"/>
<evidence type="ECO:0000256" key="1">
    <source>
        <dbReference type="SAM" id="MobiDB-lite"/>
    </source>
</evidence>
<proteinExistence type="predicted"/>
<feature type="region of interest" description="Disordered" evidence="1">
    <location>
        <begin position="1"/>
        <end position="31"/>
    </location>
</feature>
<protein>
    <submittedName>
        <fullName evidence="2">Uncharacterized protein</fullName>
    </submittedName>
</protein>
<organism evidence="2">
    <name type="scientific">Anguilla anguilla</name>
    <name type="common">European freshwater eel</name>
    <name type="synonym">Muraena anguilla</name>
    <dbReference type="NCBI Taxonomy" id="7936"/>
    <lineage>
        <taxon>Eukaryota</taxon>
        <taxon>Metazoa</taxon>
        <taxon>Chordata</taxon>
        <taxon>Craniata</taxon>
        <taxon>Vertebrata</taxon>
        <taxon>Euteleostomi</taxon>
        <taxon>Actinopterygii</taxon>
        <taxon>Neopterygii</taxon>
        <taxon>Teleostei</taxon>
        <taxon>Anguilliformes</taxon>
        <taxon>Anguillidae</taxon>
        <taxon>Anguilla</taxon>
    </lineage>
</organism>
<dbReference type="EMBL" id="GBXM01095917">
    <property type="protein sequence ID" value="JAH12660.1"/>
    <property type="molecule type" value="Transcribed_RNA"/>
</dbReference>
<evidence type="ECO:0000313" key="2">
    <source>
        <dbReference type="EMBL" id="JAH12660.1"/>
    </source>
</evidence>
<feature type="compositionally biased region" description="Polar residues" evidence="1">
    <location>
        <begin position="19"/>
        <end position="31"/>
    </location>
</feature>
<accession>A0A0E9Q8I6</accession>
<reference evidence="2" key="2">
    <citation type="journal article" date="2015" name="Fish Shellfish Immunol.">
        <title>Early steps in the European eel (Anguilla anguilla)-Vibrio vulnificus interaction in the gills: Role of the RtxA13 toxin.</title>
        <authorList>
            <person name="Callol A."/>
            <person name="Pajuelo D."/>
            <person name="Ebbesson L."/>
            <person name="Teles M."/>
            <person name="MacKenzie S."/>
            <person name="Amaro C."/>
        </authorList>
    </citation>
    <scope>NUCLEOTIDE SEQUENCE</scope>
</reference>
<feature type="compositionally biased region" description="Basic and acidic residues" evidence="1">
    <location>
        <begin position="1"/>
        <end position="17"/>
    </location>
</feature>
<name>A0A0E9Q8I6_ANGAN</name>